<accession>A0ABR2PR20</accession>
<organism evidence="1 2">
    <name type="scientific">Hibiscus sabdariffa</name>
    <name type="common">roselle</name>
    <dbReference type="NCBI Taxonomy" id="183260"/>
    <lineage>
        <taxon>Eukaryota</taxon>
        <taxon>Viridiplantae</taxon>
        <taxon>Streptophyta</taxon>
        <taxon>Embryophyta</taxon>
        <taxon>Tracheophyta</taxon>
        <taxon>Spermatophyta</taxon>
        <taxon>Magnoliopsida</taxon>
        <taxon>eudicotyledons</taxon>
        <taxon>Gunneridae</taxon>
        <taxon>Pentapetalae</taxon>
        <taxon>rosids</taxon>
        <taxon>malvids</taxon>
        <taxon>Malvales</taxon>
        <taxon>Malvaceae</taxon>
        <taxon>Malvoideae</taxon>
        <taxon>Hibiscus</taxon>
    </lineage>
</organism>
<name>A0ABR2PR20_9ROSI</name>
<proteinExistence type="predicted"/>
<sequence length="92" mass="10624">MRFGLQVFHFDFISASWLIRASFRDIEEYPDVMNIPSCYFILRPWLENLGRNSALIISGPFEIRVASVQLHNTAALHSAWLIIPGINPEKHK</sequence>
<protein>
    <submittedName>
        <fullName evidence="1">Uncharacterized protein</fullName>
    </submittedName>
</protein>
<reference evidence="1 2" key="1">
    <citation type="journal article" date="2024" name="G3 (Bethesda)">
        <title>Genome assembly of Hibiscus sabdariffa L. provides insights into metabolisms of medicinal natural products.</title>
        <authorList>
            <person name="Kim T."/>
        </authorList>
    </citation>
    <scope>NUCLEOTIDE SEQUENCE [LARGE SCALE GENOMIC DNA]</scope>
    <source>
        <strain evidence="1">TK-2024</strain>
        <tissue evidence="1">Old leaves</tissue>
    </source>
</reference>
<evidence type="ECO:0000313" key="2">
    <source>
        <dbReference type="Proteomes" id="UP001396334"/>
    </source>
</evidence>
<dbReference type="Proteomes" id="UP001396334">
    <property type="component" value="Unassembled WGS sequence"/>
</dbReference>
<dbReference type="EMBL" id="JBBPBN010000053">
    <property type="protein sequence ID" value="KAK8990905.1"/>
    <property type="molecule type" value="Genomic_DNA"/>
</dbReference>
<comment type="caution">
    <text evidence="1">The sequence shown here is derived from an EMBL/GenBank/DDBJ whole genome shotgun (WGS) entry which is preliminary data.</text>
</comment>
<gene>
    <name evidence="1" type="ORF">V6N11_028861</name>
</gene>
<keyword evidence="2" id="KW-1185">Reference proteome</keyword>
<evidence type="ECO:0000313" key="1">
    <source>
        <dbReference type="EMBL" id="KAK8990905.1"/>
    </source>
</evidence>